<evidence type="ECO:0000313" key="2">
    <source>
        <dbReference type="Proteomes" id="UP001294444"/>
    </source>
</evidence>
<proteinExistence type="predicted"/>
<name>A0AAJ4XK28_9BASI</name>
<gene>
    <name evidence="1" type="ORF">MEPE_02312</name>
</gene>
<dbReference type="Proteomes" id="UP001294444">
    <property type="component" value="Unassembled WGS sequence"/>
</dbReference>
<comment type="caution">
    <text evidence="1">The sequence shown here is derived from an EMBL/GenBank/DDBJ whole genome shotgun (WGS) entry which is preliminary data.</text>
</comment>
<keyword evidence="2" id="KW-1185">Reference proteome</keyword>
<dbReference type="EMBL" id="OAPG01000004">
    <property type="protein sequence ID" value="SNX83605.1"/>
    <property type="molecule type" value="Genomic_DNA"/>
</dbReference>
<organism evidence="1 2">
    <name type="scientific">Melanopsichium pennsylvanicum</name>
    <dbReference type="NCBI Taxonomy" id="63383"/>
    <lineage>
        <taxon>Eukaryota</taxon>
        <taxon>Fungi</taxon>
        <taxon>Dikarya</taxon>
        <taxon>Basidiomycota</taxon>
        <taxon>Ustilaginomycotina</taxon>
        <taxon>Ustilaginomycetes</taxon>
        <taxon>Ustilaginales</taxon>
        <taxon>Ustilaginaceae</taxon>
        <taxon>Melanopsichium</taxon>
    </lineage>
</organism>
<evidence type="ECO:0000313" key="1">
    <source>
        <dbReference type="EMBL" id="SNX83605.1"/>
    </source>
</evidence>
<reference evidence="1" key="1">
    <citation type="submission" date="2023-10" db="EMBL/GenBank/DDBJ databases">
        <authorList>
            <person name="Guldener U."/>
        </authorList>
    </citation>
    <scope>NUCLEOTIDE SEQUENCE</scope>
    <source>
        <strain evidence="1">Mp4</strain>
    </source>
</reference>
<dbReference type="AlphaFoldDB" id="A0AAJ4XK28"/>
<protein>
    <submittedName>
        <fullName evidence="1">Uncharacterized protein</fullName>
    </submittedName>
</protein>
<accession>A0AAJ4XK28</accession>
<sequence>MAEISIRSLLKSARLSIIVREIRLQSYGRTATPAATLNPIGCFKQASHPNTVREAAYNSQQPSLFSRLLAASMCGFANDILLFRCRKLSAQSHLEPPKRTTWWLSGNSLVQNP</sequence>